<gene>
    <name evidence="6" type="ORF">Poli38472_013996</name>
</gene>
<evidence type="ECO:0000256" key="3">
    <source>
        <dbReference type="ARBA" id="ARBA00023274"/>
    </source>
</evidence>
<dbReference type="InterPro" id="IPR036870">
    <property type="entry name" value="Ribosomal_bS18_sf"/>
</dbReference>
<dbReference type="Pfam" id="PF01084">
    <property type="entry name" value="Ribosomal_S18"/>
    <property type="match status" value="1"/>
</dbReference>
<sequence>MVRVWLRPALAALRRSNVAVKAGAQQQQQVLALQRLGDSQCIASIRLFSSKKDKRHEKKSLHDKFDDVYEDILDVPAEVQFLSKELEAEGEDDLELDPELLKKLEEAELVEVDEEDLDAEELKRLEELLEGGDDDDEDDFLLEDDEDDEDDLLLEDDEDSELSDAEWAKKYEHELASWDDENPREIEDDRLYIEMPGYDSSLGMASEGEMSESESDGPDPFDGWKQGMAYTPEMLNWMKPKNERSPLTKGKEKPWKYFVRANHPDVVELALDVELLRLFISPTGRIRPRRFTGLTAKQQRKLARGIKVSRQLGLLPFLSRYPEPSPEQWRAMEEEDIANLMALAEADDGTTVDDDDDDEDFDDIDDE</sequence>
<comment type="caution">
    <text evidence="6">The sequence shown here is derived from an EMBL/GenBank/DDBJ whole genome shotgun (WGS) entry which is preliminary data.</text>
</comment>
<dbReference type="GO" id="GO:0006412">
    <property type="term" value="P:translation"/>
    <property type="evidence" value="ECO:0007669"/>
    <property type="project" value="InterPro"/>
</dbReference>
<dbReference type="PANTHER" id="PTHR13479:SF40">
    <property type="entry name" value="SMALL RIBOSOMAL SUBUNIT PROTEIN BS18M"/>
    <property type="match status" value="1"/>
</dbReference>
<reference evidence="6" key="1">
    <citation type="submission" date="2019-03" db="EMBL/GenBank/DDBJ databases">
        <title>Long read genome sequence of the mycoparasitic Pythium oligandrum ATCC 38472 isolated from sugarbeet rhizosphere.</title>
        <authorList>
            <person name="Gaulin E."/>
        </authorList>
    </citation>
    <scope>NUCLEOTIDE SEQUENCE</scope>
    <source>
        <strain evidence="6">ATCC 38472_TT</strain>
    </source>
</reference>
<keyword evidence="7" id="KW-1185">Reference proteome</keyword>
<feature type="region of interest" description="Disordered" evidence="5">
    <location>
        <begin position="343"/>
        <end position="367"/>
    </location>
</feature>
<keyword evidence="3 4" id="KW-0687">Ribonucleoprotein</keyword>
<feature type="compositionally biased region" description="Acidic residues" evidence="5">
    <location>
        <begin position="345"/>
        <end position="367"/>
    </location>
</feature>
<keyword evidence="2 4" id="KW-0689">Ribosomal protein</keyword>
<dbReference type="Gene3D" id="4.10.640.10">
    <property type="entry name" value="Ribosomal protein S18"/>
    <property type="match status" value="1"/>
</dbReference>
<dbReference type="AlphaFoldDB" id="A0A8K1CNE7"/>
<dbReference type="NCBIfam" id="TIGR00165">
    <property type="entry name" value="S18"/>
    <property type="match status" value="1"/>
</dbReference>
<feature type="compositionally biased region" description="Acidic residues" evidence="5">
    <location>
        <begin position="128"/>
        <end position="164"/>
    </location>
</feature>
<evidence type="ECO:0000313" key="6">
    <source>
        <dbReference type="EMBL" id="TMW66684.1"/>
    </source>
</evidence>
<feature type="region of interest" description="Disordered" evidence="5">
    <location>
        <begin position="127"/>
        <end position="168"/>
    </location>
</feature>
<dbReference type="GO" id="GO:0005763">
    <property type="term" value="C:mitochondrial small ribosomal subunit"/>
    <property type="evidence" value="ECO:0007669"/>
    <property type="project" value="TreeGrafter"/>
</dbReference>
<organism evidence="6 7">
    <name type="scientific">Pythium oligandrum</name>
    <name type="common">Mycoparasitic fungus</name>
    <dbReference type="NCBI Taxonomy" id="41045"/>
    <lineage>
        <taxon>Eukaryota</taxon>
        <taxon>Sar</taxon>
        <taxon>Stramenopiles</taxon>
        <taxon>Oomycota</taxon>
        <taxon>Peronosporomycetes</taxon>
        <taxon>Pythiales</taxon>
        <taxon>Pythiaceae</taxon>
        <taxon>Pythium</taxon>
    </lineage>
</organism>
<evidence type="ECO:0000256" key="1">
    <source>
        <dbReference type="ARBA" id="ARBA00005589"/>
    </source>
</evidence>
<accession>A0A8K1CNE7</accession>
<dbReference type="PRINTS" id="PR00974">
    <property type="entry name" value="RIBOSOMALS18"/>
</dbReference>
<proteinExistence type="inferred from homology"/>
<name>A0A8K1CNE7_PYTOL</name>
<evidence type="ECO:0000256" key="4">
    <source>
        <dbReference type="RuleBase" id="RU003910"/>
    </source>
</evidence>
<evidence type="ECO:0000256" key="2">
    <source>
        <dbReference type="ARBA" id="ARBA00022980"/>
    </source>
</evidence>
<evidence type="ECO:0008006" key="8">
    <source>
        <dbReference type="Google" id="ProtNLM"/>
    </source>
</evidence>
<evidence type="ECO:0000313" key="7">
    <source>
        <dbReference type="Proteomes" id="UP000794436"/>
    </source>
</evidence>
<dbReference type="GO" id="GO:0003735">
    <property type="term" value="F:structural constituent of ribosome"/>
    <property type="evidence" value="ECO:0007669"/>
    <property type="project" value="InterPro"/>
</dbReference>
<evidence type="ECO:0000256" key="5">
    <source>
        <dbReference type="SAM" id="MobiDB-lite"/>
    </source>
</evidence>
<dbReference type="OrthoDB" id="21463at2759"/>
<protein>
    <recommendedName>
        <fullName evidence="8">Ribosomal protein S18</fullName>
    </recommendedName>
</protein>
<dbReference type="InterPro" id="IPR001648">
    <property type="entry name" value="Ribosomal_bS18"/>
</dbReference>
<dbReference type="HAMAP" id="MF_00270">
    <property type="entry name" value="Ribosomal_bS18"/>
    <property type="match status" value="1"/>
</dbReference>
<dbReference type="SUPFAM" id="SSF46911">
    <property type="entry name" value="Ribosomal protein S18"/>
    <property type="match status" value="1"/>
</dbReference>
<dbReference type="Proteomes" id="UP000794436">
    <property type="component" value="Unassembled WGS sequence"/>
</dbReference>
<dbReference type="PANTHER" id="PTHR13479">
    <property type="entry name" value="30S RIBOSOMAL PROTEIN S18"/>
    <property type="match status" value="1"/>
</dbReference>
<dbReference type="EMBL" id="SPLM01000007">
    <property type="protein sequence ID" value="TMW66684.1"/>
    <property type="molecule type" value="Genomic_DNA"/>
</dbReference>
<dbReference type="GO" id="GO:0070181">
    <property type="term" value="F:small ribosomal subunit rRNA binding"/>
    <property type="evidence" value="ECO:0007669"/>
    <property type="project" value="TreeGrafter"/>
</dbReference>
<comment type="similarity">
    <text evidence="1 4">Belongs to the bacterial ribosomal protein bS18 family.</text>
</comment>